<sequence>MEETTEALLAGPRARRLLAELIEIRQVDGWSVTAMSSLPTDRTELARRVRARAAERAAPLAALTAVDPRVLAAIDAATVMNMPWQPPDENDQLLADPAIVAALRPAAEALAAAEMTRGWHAPLAVGKQRLTLFDLPDWEGVPPAADRPLEVTGLDAWGAAWRRAVAGSAWNRVDWTTPVDEHSSGPWWSAPIGPWWNGEEPRRPGGAPVTTPPLNPETDHLVGSAGLVWLEDSPGADEALLVPVSPSRPPRIYEVTGPEAWAALVRHFPADVSASRRSDWYRHTGRDGAWAVPDWAAVRESYDAVHVTVAGYLTTAGLAVEVGDGVATVLAGWAPEATAWLTDVLVEDGPRERWRLDRTVRRDADHGWRLETENDGQPGRDRRVRRG</sequence>
<dbReference type="EMBL" id="PYHR01000002">
    <property type="protein sequence ID" value="PWD50786.1"/>
    <property type="molecule type" value="Genomic_DNA"/>
</dbReference>
<dbReference type="RefSeq" id="WP_109229168.1">
    <property type="nucleotide sequence ID" value="NZ_PYHR01000002.1"/>
</dbReference>
<organism evidence="1 2">
    <name type="scientific">Serinibacter arcticus</name>
    <dbReference type="NCBI Taxonomy" id="1655435"/>
    <lineage>
        <taxon>Bacteria</taxon>
        <taxon>Bacillati</taxon>
        <taxon>Actinomycetota</taxon>
        <taxon>Actinomycetes</taxon>
        <taxon>Micrococcales</taxon>
        <taxon>Beutenbergiaceae</taxon>
        <taxon>Serinibacter</taxon>
    </lineage>
</organism>
<dbReference type="OrthoDB" id="4700192at2"/>
<dbReference type="Proteomes" id="UP000245166">
    <property type="component" value="Unassembled WGS sequence"/>
</dbReference>
<protein>
    <submittedName>
        <fullName evidence="1">Uncharacterized protein</fullName>
    </submittedName>
</protein>
<dbReference type="AlphaFoldDB" id="A0A2U1ZUX2"/>
<gene>
    <name evidence="1" type="ORF">C8046_09135</name>
</gene>
<evidence type="ECO:0000313" key="2">
    <source>
        <dbReference type="Proteomes" id="UP000245166"/>
    </source>
</evidence>
<evidence type="ECO:0000313" key="1">
    <source>
        <dbReference type="EMBL" id="PWD50786.1"/>
    </source>
</evidence>
<accession>A0A2U1ZUX2</accession>
<name>A0A2U1ZUX2_9MICO</name>
<keyword evidence="2" id="KW-1185">Reference proteome</keyword>
<reference evidence="1 2" key="1">
    <citation type="submission" date="2018-03" db="EMBL/GenBank/DDBJ databases">
        <title>Genome assembly of novel Miniimonas species PCH200.</title>
        <authorList>
            <person name="Thakur V."/>
            <person name="Kumar V."/>
            <person name="Singh D."/>
        </authorList>
    </citation>
    <scope>NUCLEOTIDE SEQUENCE [LARGE SCALE GENOMIC DNA]</scope>
    <source>
        <strain evidence="1 2">PCH200</strain>
    </source>
</reference>
<proteinExistence type="predicted"/>
<comment type="caution">
    <text evidence="1">The sequence shown here is derived from an EMBL/GenBank/DDBJ whole genome shotgun (WGS) entry which is preliminary data.</text>
</comment>